<sequence>MAMNIYFALVQETTFLNIKAMYEAERQRKYVTMWRLKCLCLFICGVGLLQIYADVYRKPDRLPTETKFILLWTPADLAPFYLFGSGQKKFIEKNCSYVNCFVTSDRNLLGGDITKFDAIGFNGRSIDTLTKSQLPQRRSEHQKFIYFNMESADNYPVCKSEYDDFFNWTSTYRLDSDIPYPYIQIKNYKGEVIGPKPNMKWDENAGVIDEDLFFKINNKTKAVAWFVSNCKSRSKRLSYAKELHKALYGYGYGVDIYGECGPHKCPRHREDSCNALLERDYFFYLSFENSFSEDYVTEKLLTALQHDVVPVVLGGADYSRFLPPGSYLDAQKSSPGELASMIVTLIEFQKTYSHYFRWKRMYSYSNPALSDDVCALCAALNDKKMVDSLSSYKNFREWWHPKYEQRCKE</sequence>
<keyword evidence="7" id="KW-0735">Signal-anchor</keyword>
<evidence type="ECO:0000313" key="15">
    <source>
        <dbReference type="EMBL" id="CAK1542550.1"/>
    </source>
</evidence>
<dbReference type="PANTHER" id="PTHR48438:SF1">
    <property type="entry name" value="ALPHA-(1,3)-FUCOSYLTRANSFERASE C-RELATED"/>
    <property type="match status" value="1"/>
</dbReference>
<keyword evidence="16" id="KW-1185">Reference proteome</keyword>
<evidence type="ECO:0000313" key="16">
    <source>
        <dbReference type="Proteomes" id="UP001497472"/>
    </source>
</evidence>
<evidence type="ECO:0000259" key="13">
    <source>
        <dbReference type="Pfam" id="PF00852"/>
    </source>
</evidence>
<keyword evidence="6 12" id="KW-0812">Transmembrane</keyword>
<evidence type="ECO:0000256" key="11">
    <source>
        <dbReference type="ARBA" id="ARBA00023180"/>
    </source>
</evidence>
<proteinExistence type="inferred from homology"/>
<dbReference type="InterPro" id="IPR038577">
    <property type="entry name" value="GT10-like_C_sf"/>
</dbReference>
<dbReference type="GO" id="GO:0008417">
    <property type="term" value="F:fucosyltransferase activity"/>
    <property type="evidence" value="ECO:0007669"/>
    <property type="project" value="InterPro"/>
</dbReference>
<evidence type="ECO:0000256" key="7">
    <source>
        <dbReference type="ARBA" id="ARBA00022968"/>
    </source>
</evidence>
<dbReference type="EC" id="2.4.1.-" evidence="12"/>
<dbReference type="AlphaFoldDB" id="A0AAV1IZ86"/>
<dbReference type="Gene3D" id="3.40.50.11660">
    <property type="entry name" value="Glycosyl transferase family 10, C-terminal domain"/>
    <property type="match status" value="1"/>
</dbReference>
<dbReference type="EMBL" id="CAVLEF010000003">
    <property type="protein sequence ID" value="CAK1542550.1"/>
    <property type="molecule type" value="Genomic_DNA"/>
</dbReference>
<keyword evidence="4 12" id="KW-0328">Glycosyltransferase</keyword>
<evidence type="ECO:0000256" key="12">
    <source>
        <dbReference type="RuleBase" id="RU003832"/>
    </source>
</evidence>
<keyword evidence="10" id="KW-0472">Membrane</keyword>
<keyword evidence="8" id="KW-1133">Transmembrane helix</keyword>
<dbReference type="InterPro" id="IPR001503">
    <property type="entry name" value="Glyco_trans_10"/>
</dbReference>
<dbReference type="GO" id="GO:0032580">
    <property type="term" value="C:Golgi cisterna membrane"/>
    <property type="evidence" value="ECO:0007669"/>
    <property type="project" value="UniProtKB-SubCell"/>
</dbReference>
<keyword evidence="11" id="KW-0325">Glycoprotein</keyword>
<evidence type="ECO:0000256" key="10">
    <source>
        <dbReference type="ARBA" id="ARBA00023136"/>
    </source>
</evidence>
<evidence type="ECO:0000256" key="2">
    <source>
        <dbReference type="ARBA" id="ARBA00004922"/>
    </source>
</evidence>
<dbReference type="Proteomes" id="UP001497472">
    <property type="component" value="Unassembled WGS sequence"/>
</dbReference>
<reference evidence="15 16" key="1">
    <citation type="submission" date="2023-11" db="EMBL/GenBank/DDBJ databases">
        <authorList>
            <person name="Okamura Y."/>
        </authorList>
    </citation>
    <scope>NUCLEOTIDE SEQUENCE [LARGE SCALE GENOMIC DNA]</scope>
</reference>
<dbReference type="Pfam" id="PF00852">
    <property type="entry name" value="Glyco_transf_10"/>
    <property type="match status" value="1"/>
</dbReference>
<accession>A0AAV1IZ86</accession>
<dbReference type="FunFam" id="3.40.50.11660:FF:000004">
    <property type="entry name" value="Glycoprotein 3-alpha-L-fucosyltransferase A"/>
    <property type="match status" value="1"/>
</dbReference>
<evidence type="ECO:0000256" key="6">
    <source>
        <dbReference type="ARBA" id="ARBA00022692"/>
    </source>
</evidence>
<feature type="domain" description="Fucosyltransferase C-terminal" evidence="13">
    <location>
        <begin position="217"/>
        <end position="398"/>
    </location>
</feature>
<dbReference type="Pfam" id="PF17039">
    <property type="entry name" value="Glyco_tran_10_N"/>
    <property type="match status" value="1"/>
</dbReference>
<evidence type="ECO:0000256" key="1">
    <source>
        <dbReference type="ARBA" id="ARBA00004447"/>
    </source>
</evidence>
<evidence type="ECO:0000256" key="8">
    <source>
        <dbReference type="ARBA" id="ARBA00022989"/>
    </source>
</evidence>
<comment type="caution">
    <text evidence="15">The sequence shown here is derived from an EMBL/GenBank/DDBJ whole genome shotgun (WGS) entry which is preliminary data.</text>
</comment>
<protein>
    <recommendedName>
        <fullName evidence="12">Fucosyltransferase</fullName>
        <ecNumber evidence="12">2.4.1.-</ecNumber>
    </recommendedName>
</protein>
<gene>
    <name evidence="15" type="ORF">LNINA_LOCUS2437</name>
</gene>
<name>A0AAV1IZ86_9NEOP</name>
<comment type="subcellular location">
    <subcellularLocation>
        <location evidence="1 12">Golgi apparatus</location>
        <location evidence="1 12">Golgi stack membrane</location>
        <topology evidence="1 12">Single-pass type II membrane protein</topology>
    </subcellularLocation>
</comment>
<dbReference type="InterPro" id="IPR031481">
    <property type="entry name" value="Glyco_tran_10_N"/>
</dbReference>
<evidence type="ECO:0000256" key="9">
    <source>
        <dbReference type="ARBA" id="ARBA00023034"/>
    </source>
</evidence>
<dbReference type="SUPFAM" id="SSF53756">
    <property type="entry name" value="UDP-Glycosyltransferase/glycogen phosphorylase"/>
    <property type="match status" value="1"/>
</dbReference>
<dbReference type="InterPro" id="IPR055270">
    <property type="entry name" value="Glyco_tran_10_C"/>
</dbReference>
<comment type="pathway">
    <text evidence="2">Protein modification; protein glycosylation.</text>
</comment>
<evidence type="ECO:0000256" key="4">
    <source>
        <dbReference type="ARBA" id="ARBA00022676"/>
    </source>
</evidence>
<keyword evidence="9 12" id="KW-0333">Golgi apparatus</keyword>
<dbReference type="PANTHER" id="PTHR48438">
    <property type="entry name" value="ALPHA-(1,3)-FUCOSYLTRANSFERASE C-RELATED"/>
    <property type="match status" value="1"/>
</dbReference>
<comment type="similarity">
    <text evidence="3 12">Belongs to the glycosyltransferase 10 family.</text>
</comment>
<feature type="domain" description="Fucosyltransferase N-terminal" evidence="14">
    <location>
        <begin position="65"/>
        <end position="182"/>
    </location>
</feature>
<evidence type="ECO:0000256" key="5">
    <source>
        <dbReference type="ARBA" id="ARBA00022679"/>
    </source>
</evidence>
<organism evidence="15 16">
    <name type="scientific">Leptosia nina</name>
    <dbReference type="NCBI Taxonomy" id="320188"/>
    <lineage>
        <taxon>Eukaryota</taxon>
        <taxon>Metazoa</taxon>
        <taxon>Ecdysozoa</taxon>
        <taxon>Arthropoda</taxon>
        <taxon>Hexapoda</taxon>
        <taxon>Insecta</taxon>
        <taxon>Pterygota</taxon>
        <taxon>Neoptera</taxon>
        <taxon>Endopterygota</taxon>
        <taxon>Lepidoptera</taxon>
        <taxon>Glossata</taxon>
        <taxon>Ditrysia</taxon>
        <taxon>Papilionoidea</taxon>
        <taxon>Pieridae</taxon>
        <taxon>Pierinae</taxon>
        <taxon>Leptosia</taxon>
    </lineage>
</organism>
<evidence type="ECO:0000256" key="3">
    <source>
        <dbReference type="ARBA" id="ARBA00008919"/>
    </source>
</evidence>
<evidence type="ECO:0000259" key="14">
    <source>
        <dbReference type="Pfam" id="PF17039"/>
    </source>
</evidence>
<keyword evidence="5 12" id="KW-0808">Transferase</keyword>